<reference evidence="1 2" key="1">
    <citation type="submission" date="2016-10" db="EMBL/GenBank/DDBJ databases">
        <title>Comparative genomics of Bacillus thuringiensis reveals a path to pathogens against multiple invertebrate hosts.</title>
        <authorList>
            <person name="Zheng J."/>
            <person name="Gao Q."/>
            <person name="Liu H."/>
            <person name="Peng D."/>
            <person name="Ruan L."/>
            <person name="Sun M."/>
        </authorList>
    </citation>
    <scope>NUCLEOTIDE SEQUENCE [LARGE SCALE GENOMIC DNA]</scope>
    <source>
        <strain evidence="1">BGSC 4BX1</strain>
    </source>
</reference>
<protein>
    <submittedName>
        <fullName evidence="1">Uncharacterized protein</fullName>
    </submittedName>
</protein>
<dbReference type="RefSeq" id="WP_088119612.1">
    <property type="nucleotide sequence ID" value="NZ_NFDL01000050.1"/>
</dbReference>
<dbReference type="AlphaFoldDB" id="A0A243BE01"/>
<dbReference type="Proteomes" id="UP000195089">
    <property type="component" value="Unassembled WGS sequence"/>
</dbReference>
<sequence length="105" mass="11996">METYNFKVKGENDLMVGLHVVEGDEFESIEQMIQKSIITSHDVDVIVNFGFLNEEGTRIMLYIYVNSLPLEQLIVEIVGNKYIAKGGANFNWYSFPYGKVVPTQK</sequence>
<organism evidence="1 2">
    <name type="scientific">Bacillus thuringiensis serovar pingluonsis</name>
    <dbReference type="NCBI Taxonomy" id="180881"/>
    <lineage>
        <taxon>Bacteria</taxon>
        <taxon>Bacillati</taxon>
        <taxon>Bacillota</taxon>
        <taxon>Bacilli</taxon>
        <taxon>Bacillales</taxon>
        <taxon>Bacillaceae</taxon>
        <taxon>Bacillus</taxon>
        <taxon>Bacillus cereus group</taxon>
    </lineage>
</organism>
<name>A0A243BE01_BACTU</name>
<accession>A0A243BE01</accession>
<evidence type="ECO:0000313" key="2">
    <source>
        <dbReference type="Proteomes" id="UP000195089"/>
    </source>
</evidence>
<evidence type="ECO:0000313" key="1">
    <source>
        <dbReference type="EMBL" id="OTY44155.1"/>
    </source>
</evidence>
<proteinExistence type="predicted"/>
<dbReference type="EMBL" id="NFDL01000050">
    <property type="protein sequence ID" value="OTY44155.1"/>
    <property type="molecule type" value="Genomic_DNA"/>
</dbReference>
<comment type="caution">
    <text evidence="1">The sequence shown here is derived from an EMBL/GenBank/DDBJ whole genome shotgun (WGS) entry which is preliminary data.</text>
</comment>
<gene>
    <name evidence="1" type="ORF">BK742_13825</name>
</gene>